<name>A0ABV0N733_9TELE</name>
<sequence length="67" mass="7290">LSCHEFKGLYCSGSDDVSGALEAALECQKLYNQLPRIHDIIVALVEKGDTDLLQKGRTQISDLPSSV</sequence>
<comment type="caution">
    <text evidence="1">The sequence shown here is derived from an EMBL/GenBank/DDBJ whole genome shotgun (WGS) entry which is preliminary data.</text>
</comment>
<protein>
    <submittedName>
        <fullName evidence="1">Uncharacterized protein</fullName>
    </submittedName>
</protein>
<proteinExistence type="predicted"/>
<feature type="non-terminal residue" evidence="1">
    <location>
        <position position="1"/>
    </location>
</feature>
<keyword evidence="2" id="KW-1185">Reference proteome</keyword>
<gene>
    <name evidence="1" type="ORF">GOODEAATRI_001790</name>
</gene>
<evidence type="ECO:0000313" key="1">
    <source>
        <dbReference type="EMBL" id="MEQ2167214.1"/>
    </source>
</evidence>
<accession>A0ABV0N733</accession>
<organism evidence="1 2">
    <name type="scientific">Goodea atripinnis</name>
    <dbReference type="NCBI Taxonomy" id="208336"/>
    <lineage>
        <taxon>Eukaryota</taxon>
        <taxon>Metazoa</taxon>
        <taxon>Chordata</taxon>
        <taxon>Craniata</taxon>
        <taxon>Vertebrata</taxon>
        <taxon>Euteleostomi</taxon>
        <taxon>Actinopterygii</taxon>
        <taxon>Neopterygii</taxon>
        <taxon>Teleostei</taxon>
        <taxon>Neoteleostei</taxon>
        <taxon>Acanthomorphata</taxon>
        <taxon>Ovalentaria</taxon>
        <taxon>Atherinomorphae</taxon>
        <taxon>Cyprinodontiformes</taxon>
        <taxon>Goodeidae</taxon>
        <taxon>Goodea</taxon>
    </lineage>
</organism>
<reference evidence="1 2" key="1">
    <citation type="submission" date="2021-06" db="EMBL/GenBank/DDBJ databases">
        <authorList>
            <person name="Palmer J.M."/>
        </authorList>
    </citation>
    <scope>NUCLEOTIDE SEQUENCE [LARGE SCALE GENOMIC DNA]</scope>
    <source>
        <strain evidence="1 2">GA_2019</strain>
        <tissue evidence="1">Muscle</tissue>
    </source>
</reference>
<dbReference type="EMBL" id="JAHRIO010030043">
    <property type="protein sequence ID" value="MEQ2167214.1"/>
    <property type="molecule type" value="Genomic_DNA"/>
</dbReference>
<evidence type="ECO:0000313" key="2">
    <source>
        <dbReference type="Proteomes" id="UP001476798"/>
    </source>
</evidence>
<dbReference type="Proteomes" id="UP001476798">
    <property type="component" value="Unassembled WGS sequence"/>
</dbReference>